<evidence type="ECO:0000313" key="13">
    <source>
        <dbReference type="EMBL" id="GIQ68647.1"/>
    </source>
</evidence>
<evidence type="ECO:0000256" key="8">
    <source>
        <dbReference type="ARBA" id="ARBA00023143"/>
    </source>
</evidence>
<feature type="region of interest" description="Disordered" evidence="9">
    <location>
        <begin position="315"/>
        <end position="350"/>
    </location>
</feature>
<feature type="transmembrane region" description="Helical" evidence="10">
    <location>
        <begin position="451"/>
        <end position="471"/>
    </location>
</feature>
<dbReference type="GO" id="GO:0009431">
    <property type="term" value="C:bacterial-type flagellum basal body, MS ring"/>
    <property type="evidence" value="ECO:0007669"/>
    <property type="project" value="InterPro"/>
</dbReference>
<dbReference type="InterPro" id="IPR013556">
    <property type="entry name" value="Flag_M-ring_C"/>
</dbReference>
<dbReference type="GO" id="GO:0071973">
    <property type="term" value="P:bacterial-type flagellum-dependent cell motility"/>
    <property type="evidence" value="ECO:0007669"/>
    <property type="project" value="InterPro"/>
</dbReference>
<accession>A0A8J4M279</accession>
<dbReference type="Pfam" id="PF01514">
    <property type="entry name" value="YscJ_FliF"/>
    <property type="match status" value="1"/>
</dbReference>
<keyword evidence="14" id="KW-1185">Reference proteome</keyword>
<evidence type="ECO:0000256" key="7">
    <source>
        <dbReference type="ARBA" id="ARBA00023136"/>
    </source>
</evidence>
<dbReference type="Pfam" id="PF08345">
    <property type="entry name" value="YscJ_FliF_C"/>
    <property type="match status" value="1"/>
</dbReference>
<dbReference type="PRINTS" id="PR01009">
    <property type="entry name" value="FLGMRINGFLIF"/>
</dbReference>
<dbReference type="EMBL" id="BOVK01000016">
    <property type="protein sequence ID" value="GIQ68647.1"/>
    <property type="molecule type" value="Genomic_DNA"/>
</dbReference>
<comment type="subcellular location">
    <subcellularLocation>
        <location evidence="1">Bacterial flagellum basal body</location>
    </subcellularLocation>
    <subcellularLocation>
        <location evidence="2">Cell membrane</location>
        <topology evidence="2">Multi-pass membrane protein</topology>
    </subcellularLocation>
</comment>
<evidence type="ECO:0000256" key="3">
    <source>
        <dbReference type="ARBA" id="ARBA00007971"/>
    </source>
</evidence>
<feature type="domain" description="Flagellar M-ring C-terminal" evidence="12">
    <location>
        <begin position="263"/>
        <end position="403"/>
    </location>
</feature>
<dbReference type="InterPro" id="IPR000067">
    <property type="entry name" value="FlgMring_FliF"/>
</dbReference>
<evidence type="ECO:0000259" key="12">
    <source>
        <dbReference type="Pfam" id="PF08345"/>
    </source>
</evidence>
<keyword evidence="4" id="KW-1003">Cell membrane</keyword>
<keyword evidence="13" id="KW-0969">Cilium</keyword>
<evidence type="ECO:0000313" key="14">
    <source>
        <dbReference type="Proteomes" id="UP000677918"/>
    </source>
</evidence>
<evidence type="ECO:0000256" key="1">
    <source>
        <dbReference type="ARBA" id="ARBA00004117"/>
    </source>
</evidence>
<evidence type="ECO:0000259" key="11">
    <source>
        <dbReference type="Pfam" id="PF01514"/>
    </source>
</evidence>
<dbReference type="InterPro" id="IPR043427">
    <property type="entry name" value="YscJ/FliF"/>
</dbReference>
<protein>
    <submittedName>
        <fullName evidence="13">Flagellar M-ring protein</fullName>
    </submittedName>
</protein>
<comment type="caution">
    <text evidence="13">The sequence shown here is derived from an EMBL/GenBank/DDBJ whole genome shotgun (WGS) entry which is preliminary data.</text>
</comment>
<keyword evidence="7 10" id="KW-0472">Membrane</keyword>
<gene>
    <name evidence="13" type="primary">fliF</name>
    <name evidence="13" type="ORF">XYCOK13_14710</name>
</gene>
<sequence>MNEALSRYRDKTKQFWNRMDIKQKVLSVSIVVLTVLVIALVIFNFSKTEYSWAFRDLDATDMAAVKDYLESTGIPYKFGPDGSSIAVPTTEVTRVKVEAASQDLVQNGSQGFGIFKDNISSFGMTDNQFAVLKDDALAGEIQKQINTKEGVVSSKVLLAMPESSVFISDNREDKASASVSINFRPGYRASQEYIDSLYNIVRLSVGSELLPIENITITDQKGELLPSSKLNGGIGNTANVVLQQMQIKKEYEEDIRRNIESFLGTILGSEKVVVSVVSSLNFDQRAREERLFQPVNTEDQTGIARSVQEIQKNYTNTGANEGGVPGTGAPDVPGYQGNMGQGESSSEEISSTINYEINEITQSIISSPYVVTDLTIFAGIEPPDPQNPDSLSQEVKDEIEQMLVGIVNTSLADSGRSFTTEELQGKVSVITQNLRGVNGYASDSSGGGSNALFYGIGAAVLAAIAALAFFVMRRRRAAEVEEEFEEDVAAAIEQPTIDLESVRNENQVKKQLESLAKKKPEEFVNLLRTWLAEE</sequence>
<evidence type="ECO:0000256" key="5">
    <source>
        <dbReference type="ARBA" id="ARBA00022692"/>
    </source>
</evidence>
<keyword evidence="5 10" id="KW-0812">Transmembrane</keyword>
<dbReference type="GO" id="GO:0005886">
    <property type="term" value="C:plasma membrane"/>
    <property type="evidence" value="ECO:0007669"/>
    <property type="project" value="UniProtKB-SubCell"/>
</dbReference>
<evidence type="ECO:0000256" key="4">
    <source>
        <dbReference type="ARBA" id="ARBA00022475"/>
    </source>
</evidence>
<keyword evidence="6 10" id="KW-1133">Transmembrane helix</keyword>
<evidence type="ECO:0000256" key="10">
    <source>
        <dbReference type="SAM" id="Phobius"/>
    </source>
</evidence>
<evidence type="ECO:0000256" key="9">
    <source>
        <dbReference type="SAM" id="MobiDB-lite"/>
    </source>
</evidence>
<keyword evidence="8" id="KW-0975">Bacterial flagellum</keyword>
<proteinExistence type="inferred from homology"/>
<dbReference type="NCBIfam" id="TIGR00206">
    <property type="entry name" value="fliF"/>
    <property type="match status" value="1"/>
</dbReference>
<feature type="transmembrane region" description="Helical" evidence="10">
    <location>
        <begin position="25"/>
        <end position="45"/>
    </location>
</feature>
<reference evidence="13" key="1">
    <citation type="submission" date="2021-04" db="EMBL/GenBank/DDBJ databases">
        <title>Draft genome sequence of Xylanibacillus composti strain K13.</title>
        <authorList>
            <person name="Uke A."/>
            <person name="Chhe C."/>
            <person name="Baramee S."/>
            <person name="Kosugi A."/>
        </authorList>
    </citation>
    <scope>NUCLEOTIDE SEQUENCE</scope>
    <source>
        <strain evidence="13">K13</strain>
    </source>
</reference>
<dbReference type="InterPro" id="IPR006182">
    <property type="entry name" value="FliF_N_dom"/>
</dbReference>
<dbReference type="PANTHER" id="PTHR30046">
    <property type="entry name" value="FLAGELLAR M-RING PROTEIN"/>
    <property type="match status" value="1"/>
</dbReference>
<feature type="domain" description="Flagellar M-ring N-terminal" evidence="11">
    <location>
        <begin position="46"/>
        <end position="225"/>
    </location>
</feature>
<dbReference type="AlphaFoldDB" id="A0A8J4M279"/>
<keyword evidence="13" id="KW-0282">Flagellum</keyword>
<comment type="similarity">
    <text evidence="3">Belongs to the FliF family.</text>
</comment>
<organism evidence="13 14">
    <name type="scientific">Xylanibacillus composti</name>
    <dbReference type="NCBI Taxonomy" id="1572762"/>
    <lineage>
        <taxon>Bacteria</taxon>
        <taxon>Bacillati</taxon>
        <taxon>Bacillota</taxon>
        <taxon>Bacilli</taxon>
        <taxon>Bacillales</taxon>
        <taxon>Paenibacillaceae</taxon>
        <taxon>Xylanibacillus</taxon>
    </lineage>
</organism>
<dbReference type="InterPro" id="IPR045851">
    <property type="entry name" value="AMP-bd_C_sf"/>
</dbReference>
<dbReference type="Gene3D" id="3.30.300.30">
    <property type="match status" value="1"/>
</dbReference>
<name>A0A8J4M279_9BACL</name>
<dbReference type="RefSeq" id="WP_213411262.1">
    <property type="nucleotide sequence ID" value="NZ_BOVK01000016.1"/>
</dbReference>
<keyword evidence="13" id="KW-0966">Cell projection</keyword>
<evidence type="ECO:0000256" key="2">
    <source>
        <dbReference type="ARBA" id="ARBA00004651"/>
    </source>
</evidence>
<dbReference type="GO" id="GO:0003774">
    <property type="term" value="F:cytoskeletal motor activity"/>
    <property type="evidence" value="ECO:0007669"/>
    <property type="project" value="InterPro"/>
</dbReference>
<dbReference type="Proteomes" id="UP000677918">
    <property type="component" value="Unassembled WGS sequence"/>
</dbReference>
<evidence type="ECO:0000256" key="6">
    <source>
        <dbReference type="ARBA" id="ARBA00022989"/>
    </source>
</evidence>
<dbReference type="PANTHER" id="PTHR30046:SF0">
    <property type="entry name" value="FLAGELLAR M-RING PROTEIN"/>
    <property type="match status" value="1"/>
</dbReference>